<name>A0A077MFT1_9MICO</name>
<comment type="caution">
    <text evidence="1">The sequence shown here is derived from an EMBL/GenBank/DDBJ whole genome shotgun (WGS) entry which is preliminary data.</text>
</comment>
<accession>A0A077MFT1</accession>
<dbReference type="Proteomes" id="UP000035720">
    <property type="component" value="Unassembled WGS sequence"/>
</dbReference>
<sequence>MGMTGPVTEGAEPISGVIAALVLPSPPMQLPEYVGAADPAAAIRERSAAALADLLARHPKAQVVVVSGRERAARHTKGSVGERVGRLLLAQVGWAGSVRSVDLPFDACPDEIEAAVAAVAGVPASATVLLIPADLSAKRTEKAPGHLDPRAAAVDDGVLAALASGDDAALRALDPALCADLWLTGWAALQVLARCLPQPGSARVVWSGDPYGVLYVLARWGR</sequence>
<dbReference type="AlphaFoldDB" id="A0A077MFT1"/>
<evidence type="ECO:0000313" key="2">
    <source>
        <dbReference type="Proteomes" id="UP000035720"/>
    </source>
</evidence>
<gene>
    <name evidence="1" type="ORF">BN13_60019</name>
</gene>
<dbReference type="EMBL" id="CAJC01000172">
    <property type="protein sequence ID" value="CCI54118.1"/>
    <property type="molecule type" value="Genomic_DNA"/>
</dbReference>
<proteinExistence type="predicted"/>
<dbReference type="STRING" id="1193518.BN13_60019"/>
<evidence type="ECO:0000313" key="1">
    <source>
        <dbReference type="EMBL" id="CCI54118.1"/>
    </source>
</evidence>
<keyword evidence="2" id="KW-1185">Reference proteome</keyword>
<reference evidence="1 2" key="1">
    <citation type="journal article" date="2013" name="ISME J.">
        <title>A metabolic model for members of the genus Tetrasphaera involved in enhanced biological phosphorus removal.</title>
        <authorList>
            <person name="Kristiansen R."/>
            <person name="Nguyen H.T.T."/>
            <person name="Saunders A.M."/>
            <person name="Nielsen J.L."/>
            <person name="Wimmer R."/>
            <person name="Le V.Q."/>
            <person name="McIlroy S.J."/>
            <person name="Petrovski S."/>
            <person name="Seviour R.J."/>
            <person name="Calteau A."/>
            <person name="Nielsen K.L."/>
            <person name="Nielsen P.H."/>
        </authorList>
    </citation>
    <scope>NUCLEOTIDE SEQUENCE [LARGE SCALE GENOMIC DNA]</scope>
    <source>
        <strain evidence="1 2">Ben 74</strain>
    </source>
</reference>
<protein>
    <submittedName>
        <fullName evidence="1">Uncharacterized protein</fullName>
    </submittedName>
</protein>
<organism evidence="1 2">
    <name type="scientific">Nostocoides jenkinsii Ben 74</name>
    <dbReference type="NCBI Taxonomy" id="1193518"/>
    <lineage>
        <taxon>Bacteria</taxon>
        <taxon>Bacillati</taxon>
        <taxon>Actinomycetota</taxon>
        <taxon>Actinomycetes</taxon>
        <taxon>Micrococcales</taxon>
        <taxon>Intrasporangiaceae</taxon>
        <taxon>Nostocoides</taxon>
    </lineage>
</organism>
<dbReference type="Gene3D" id="3.40.830.10">
    <property type="entry name" value="LigB-like"/>
    <property type="match status" value="1"/>
</dbReference>